<feature type="compositionally biased region" description="Low complexity" evidence="2">
    <location>
        <begin position="244"/>
        <end position="271"/>
    </location>
</feature>
<sequence length="938" mass="106401">MSSIDVEKVKYVNGTFQIDGKIIPKQKFIKEVAKYLKRTSEVYGIAQAQTGVAWCYKKGIFHVIKDYKDELREKRIGYSNSIRSNNSSSSSNSITTMTEDHHDNILINQQRRNSSHSISAQSSNSNSTSSSTNTMTNPINLNTIEEDQSEPYIIDPNQHNDNIEEIRRLYNLSLLVDDDLSNNNNINNTRSIYDSDNVILSPPIVPSHGNMEIDYSIISEHSNESLDNEDINSLNNDDENKFAIPTPITPESVSPSSSSPSSPVTPPRTISLNPETEMLSEATSSNPNNIPVLLSLHYTPPDNNNNNNNNSNLRMSTNNTEERVDENNNENIESIINNINQSINSLSNNSIIQREVTVDENHNTIITHSAVTPLLTEITTSENSSVSEYRSQIRKILVYASKLNIPDHPIPGFKSIYSPIAGLNEEAAFSWYLKAAHNGNAIAQYRVGLYCSKGIKVAIPYGNDTFHIFNLLIPNEQESAVWFQRSALQGYSKAQNRYGVCLEDGIGVPINEREAFQWYMKAGKQGHGSAMNHLGWCYQKGIGVEADQKEAAFWYRNSAYHGFSKGQYNLAWCYEMGNGIPMDYKMATFWYECGAERGHAASQYNVGFSYEEGGIWGVERDGKKAVYWYRLAAEQDDLNAQNSLGRCYMDGTGVEKDYKEGLKWFLSAAEQGHANAQNNLGWWIHSKSQSFLWFLRAALQGLSCAQNNLAWCFQEGYGVEPDQKQAISWFQSAVNQNNLYSKTHLAWCYQNAIGVPQNNKQALEWYQDANEQNHIPSRRILGWCYWYGVCVPKADRKKALELFEGLTDPVLNLTEKEKDLLMSMDISFEDVSKKNKKNDDDNDENWWFGKEAEERTLSSTFYTQGLFLKHGIRSEKNLEQAFRYFMVAAKKNYELAQFEVGMCYYDGYGVEANPEEAKKWLNLASKNRLKAATSFIRK</sequence>
<feature type="compositionally biased region" description="Low complexity" evidence="2">
    <location>
        <begin position="115"/>
        <end position="137"/>
    </location>
</feature>
<reference evidence="3 4" key="1">
    <citation type="submission" date="2016-08" db="EMBL/GenBank/DDBJ databases">
        <title>Genomes of anaerobic fungi encode conserved fungal cellulosomes for biomass hydrolysis.</title>
        <authorList>
            <consortium name="DOE Joint Genome Institute"/>
            <person name="Haitjema C.H."/>
            <person name="Gilmore S.P."/>
            <person name="Henske J.K."/>
            <person name="Solomon K.V."/>
            <person name="De Groot R."/>
            <person name="Kuo A."/>
            <person name="Mondo S.J."/>
            <person name="Salamov A.A."/>
            <person name="Labutti K."/>
            <person name="Zhao Z."/>
            <person name="Chiniquy J."/>
            <person name="Barry K."/>
            <person name="Brewer H.M."/>
            <person name="Purvine S.O."/>
            <person name="Wright A.T."/>
            <person name="Boxma B."/>
            <person name="Van Alen T."/>
            <person name="Hackstein J.H."/>
            <person name="Baker S.E."/>
            <person name="Grigoriev I.V."/>
            <person name="O'Malley M.A."/>
        </authorList>
    </citation>
    <scope>NUCLEOTIDE SEQUENCE [LARGE SCALE GENOMIC DNA]</scope>
    <source>
        <strain evidence="4">finn</strain>
    </source>
</reference>
<feature type="compositionally biased region" description="Low complexity" evidence="2">
    <location>
        <begin position="303"/>
        <end position="319"/>
    </location>
</feature>
<comment type="caution">
    <text evidence="3">The sequence shown here is derived from an EMBL/GenBank/DDBJ whole genome shotgun (WGS) entry which is preliminary data.</text>
</comment>
<dbReference type="InterPro" id="IPR011990">
    <property type="entry name" value="TPR-like_helical_dom_sf"/>
</dbReference>
<name>A0A1Y1V4N7_9FUNG</name>
<evidence type="ECO:0000256" key="1">
    <source>
        <dbReference type="ARBA" id="ARBA00038101"/>
    </source>
</evidence>
<organism evidence="3 4">
    <name type="scientific">Piromyces finnis</name>
    <dbReference type="NCBI Taxonomy" id="1754191"/>
    <lineage>
        <taxon>Eukaryota</taxon>
        <taxon>Fungi</taxon>
        <taxon>Fungi incertae sedis</taxon>
        <taxon>Chytridiomycota</taxon>
        <taxon>Chytridiomycota incertae sedis</taxon>
        <taxon>Neocallimastigomycetes</taxon>
        <taxon>Neocallimastigales</taxon>
        <taxon>Neocallimastigaceae</taxon>
        <taxon>Piromyces</taxon>
    </lineage>
</organism>
<dbReference type="PANTHER" id="PTHR11102">
    <property type="entry name" value="SEL-1-LIKE PROTEIN"/>
    <property type="match status" value="1"/>
</dbReference>
<dbReference type="EMBL" id="MCFH01000031">
    <property type="protein sequence ID" value="ORX47280.1"/>
    <property type="molecule type" value="Genomic_DNA"/>
</dbReference>
<dbReference type="SMART" id="SM00671">
    <property type="entry name" value="SEL1"/>
    <property type="match status" value="12"/>
</dbReference>
<dbReference type="STRING" id="1754191.A0A1Y1V4N7"/>
<gene>
    <name evidence="3" type="ORF">BCR36DRAFT_584795</name>
</gene>
<reference evidence="3 4" key="2">
    <citation type="submission" date="2016-08" db="EMBL/GenBank/DDBJ databases">
        <title>Pervasive Adenine N6-methylation of Active Genes in Fungi.</title>
        <authorList>
            <consortium name="DOE Joint Genome Institute"/>
            <person name="Mondo S.J."/>
            <person name="Dannebaum R.O."/>
            <person name="Kuo R.C."/>
            <person name="Labutti K."/>
            <person name="Haridas S."/>
            <person name="Kuo A."/>
            <person name="Salamov A."/>
            <person name="Ahrendt S.R."/>
            <person name="Lipzen A."/>
            <person name="Sullivan W."/>
            <person name="Andreopoulos W.B."/>
            <person name="Clum A."/>
            <person name="Lindquist E."/>
            <person name="Daum C."/>
            <person name="Ramamoorthy G.K."/>
            <person name="Gryganskyi A."/>
            <person name="Culley D."/>
            <person name="Magnuson J.K."/>
            <person name="James T.Y."/>
            <person name="O'Malley M.A."/>
            <person name="Stajich J.E."/>
            <person name="Spatafora J.W."/>
            <person name="Visel A."/>
            <person name="Grigoriev I.V."/>
        </authorList>
    </citation>
    <scope>NUCLEOTIDE SEQUENCE [LARGE SCALE GENOMIC DNA]</scope>
    <source>
        <strain evidence="4">finn</strain>
    </source>
</reference>
<protein>
    <submittedName>
        <fullName evidence="3">HCP-like protein</fullName>
    </submittedName>
</protein>
<comment type="similarity">
    <text evidence="1">Belongs to the sel-1 family.</text>
</comment>
<accession>A0A1Y1V4N7</accession>
<dbReference type="Gene3D" id="1.25.40.10">
    <property type="entry name" value="Tetratricopeptide repeat domain"/>
    <property type="match status" value="5"/>
</dbReference>
<dbReference type="PANTHER" id="PTHR11102:SF160">
    <property type="entry name" value="ERAD-ASSOCIATED E3 UBIQUITIN-PROTEIN LIGASE COMPONENT HRD3"/>
    <property type="match status" value="1"/>
</dbReference>
<feature type="region of interest" description="Disordered" evidence="2">
    <location>
        <begin position="111"/>
        <end position="138"/>
    </location>
</feature>
<dbReference type="InterPro" id="IPR006597">
    <property type="entry name" value="Sel1-like"/>
</dbReference>
<dbReference type="InterPro" id="IPR050767">
    <property type="entry name" value="Sel1_AlgK"/>
</dbReference>
<dbReference type="AlphaFoldDB" id="A0A1Y1V4N7"/>
<dbReference type="Pfam" id="PF08238">
    <property type="entry name" value="Sel1"/>
    <property type="match status" value="15"/>
</dbReference>
<keyword evidence="4" id="KW-1185">Reference proteome</keyword>
<dbReference type="SUPFAM" id="SSF81901">
    <property type="entry name" value="HCP-like"/>
    <property type="match status" value="3"/>
</dbReference>
<feature type="region of interest" description="Disordered" evidence="2">
    <location>
        <begin position="226"/>
        <end position="271"/>
    </location>
</feature>
<dbReference type="OrthoDB" id="442451at2759"/>
<evidence type="ECO:0000313" key="4">
    <source>
        <dbReference type="Proteomes" id="UP000193719"/>
    </source>
</evidence>
<evidence type="ECO:0000256" key="2">
    <source>
        <dbReference type="SAM" id="MobiDB-lite"/>
    </source>
</evidence>
<proteinExistence type="inferred from homology"/>
<feature type="region of interest" description="Disordered" evidence="2">
    <location>
        <begin position="297"/>
        <end position="325"/>
    </location>
</feature>
<dbReference type="Proteomes" id="UP000193719">
    <property type="component" value="Unassembled WGS sequence"/>
</dbReference>
<evidence type="ECO:0000313" key="3">
    <source>
        <dbReference type="EMBL" id="ORX47280.1"/>
    </source>
</evidence>